<dbReference type="EMBL" id="LPHD01000049">
    <property type="protein sequence ID" value="KWA84209.1"/>
    <property type="molecule type" value="Genomic_DNA"/>
</dbReference>
<dbReference type="SUPFAM" id="SSF56300">
    <property type="entry name" value="Metallo-dependent phosphatases"/>
    <property type="match status" value="1"/>
</dbReference>
<evidence type="ECO:0000259" key="1">
    <source>
        <dbReference type="PROSITE" id="PS00125"/>
    </source>
</evidence>
<evidence type="ECO:0000313" key="2">
    <source>
        <dbReference type="EMBL" id="KWA84209.1"/>
    </source>
</evidence>
<gene>
    <name evidence="2" type="ORF">WL29_22885</name>
</gene>
<dbReference type="InterPro" id="IPR004843">
    <property type="entry name" value="Calcineurin-like_PHP"/>
</dbReference>
<dbReference type="Pfam" id="PF00149">
    <property type="entry name" value="Metallophos"/>
    <property type="match status" value="1"/>
</dbReference>
<protein>
    <recommendedName>
        <fullName evidence="1">Serine/threonine specific protein phosphatases domain-containing protein</fullName>
    </recommendedName>
</protein>
<name>A0A119HFN8_9BURK</name>
<feature type="domain" description="Serine/threonine specific protein phosphatases" evidence="1">
    <location>
        <begin position="75"/>
        <end position="80"/>
    </location>
</feature>
<organism evidence="2 3">
    <name type="scientific">Burkholderia ubonensis</name>
    <dbReference type="NCBI Taxonomy" id="101571"/>
    <lineage>
        <taxon>Bacteria</taxon>
        <taxon>Pseudomonadati</taxon>
        <taxon>Pseudomonadota</taxon>
        <taxon>Betaproteobacteria</taxon>
        <taxon>Burkholderiales</taxon>
        <taxon>Burkholderiaceae</taxon>
        <taxon>Burkholderia</taxon>
        <taxon>Burkholderia cepacia complex</taxon>
    </lineage>
</organism>
<dbReference type="GO" id="GO:0016791">
    <property type="term" value="F:phosphatase activity"/>
    <property type="evidence" value="ECO:0007669"/>
    <property type="project" value="TreeGrafter"/>
</dbReference>
<dbReference type="RefSeq" id="WP_060192607.1">
    <property type="nucleotide sequence ID" value="NZ_LPHD01000049.1"/>
</dbReference>
<dbReference type="Proteomes" id="UP000060630">
    <property type="component" value="Unassembled WGS sequence"/>
</dbReference>
<dbReference type="GO" id="GO:0005737">
    <property type="term" value="C:cytoplasm"/>
    <property type="evidence" value="ECO:0007669"/>
    <property type="project" value="TreeGrafter"/>
</dbReference>
<dbReference type="InterPro" id="IPR006186">
    <property type="entry name" value="Ser/Thr-sp_prot-phosphatase"/>
</dbReference>
<dbReference type="AlphaFoldDB" id="A0A119HFN8"/>
<evidence type="ECO:0000313" key="3">
    <source>
        <dbReference type="Proteomes" id="UP000060630"/>
    </source>
</evidence>
<dbReference type="GO" id="GO:0008803">
    <property type="term" value="F:bis(5'-nucleosyl)-tetraphosphatase (symmetrical) activity"/>
    <property type="evidence" value="ECO:0007669"/>
    <property type="project" value="TreeGrafter"/>
</dbReference>
<dbReference type="GO" id="GO:0110154">
    <property type="term" value="P:RNA decapping"/>
    <property type="evidence" value="ECO:0007669"/>
    <property type="project" value="TreeGrafter"/>
</dbReference>
<dbReference type="InterPro" id="IPR050126">
    <property type="entry name" value="Ap4A_hydrolase"/>
</dbReference>
<dbReference type="PANTHER" id="PTHR42850:SF10">
    <property type="entry name" value="SERINE_THREONINE-PROTEIN PHOSPHATASE 1"/>
    <property type="match status" value="1"/>
</dbReference>
<comment type="caution">
    <text evidence="2">The sequence shown here is derived from an EMBL/GenBank/DDBJ whole genome shotgun (WGS) entry which is preliminary data.</text>
</comment>
<dbReference type="PROSITE" id="PS00125">
    <property type="entry name" value="SER_THR_PHOSPHATASE"/>
    <property type="match status" value="1"/>
</dbReference>
<dbReference type="PANTHER" id="PTHR42850">
    <property type="entry name" value="METALLOPHOSPHOESTERASE"/>
    <property type="match status" value="1"/>
</dbReference>
<proteinExistence type="predicted"/>
<dbReference type="InterPro" id="IPR029052">
    <property type="entry name" value="Metallo-depent_PP-like"/>
</dbReference>
<dbReference type="Gene3D" id="3.60.21.10">
    <property type="match status" value="1"/>
</dbReference>
<sequence>MTTPFQIVRRIGRGQGRDFVLGDIHGAFHLVMKALEALSFDPSVDRLFSVGDLVDRGEYSQMALEFLNEPWVYAVRGNHEQMVLDLYTSGTLDETSLAFHVKHNGMGWWLTTPPERRTALLAAFARLPVAMEVETARGTVGLVHAEVPIGMDWPTFIEKLEAYDHTTIKSAIWGRERATHNNYSGVLGIGRIFAGHTPQLNGARRLGNCYFIDTGAVFGAKGVAPGKLSVANMVCKTEVITARAPAVLPLIDLFPSEGLAPFGQYAGPCAYARAR</sequence>
<reference evidence="2 3" key="1">
    <citation type="submission" date="2015-11" db="EMBL/GenBank/DDBJ databases">
        <title>Expanding the genomic diversity of Burkholderia species for the development of highly accurate diagnostics.</title>
        <authorList>
            <person name="Sahl J."/>
            <person name="Keim P."/>
            <person name="Wagner D."/>
        </authorList>
    </citation>
    <scope>NUCLEOTIDE SEQUENCE [LARGE SCALE GENOMIC DNA]</scope>
    <source>
        <strain evidence="2 3">MSMB2087WGS</strain>
    </source>
</reference>
<accession>A0A119HFN8</accession>